<proteinExistence type="inferred from homology"/>
<dbReference type="PIRSF" id="PIRSF001439">
    <property type="entry name" value="CryM"/>
    <property type="match status" value="1"/>
</dbReference>
<accession>A0A1T5B8A8</accession>
<protein>
    <submittedName>
        <fullName evidence="2">Ornithine cyclodeaminase</fullName>
    </submittedName>
</protein>
<dbReference type="GO" id="GO:0005737">
    <property type="term" value="C:cytoplasm"/>
    <property type="evidence" value="ECO:0007669"/>
    <property type="project" value="TreeGrafter"/>
</dbReference>
<dbReference type="Gene3D" id="3.30.1780.10">
    <property type="entry name" value="ornithine cyclodeaminase, domain 1"/>
    <property type="match status" value="1"/>
</dbReference>
<dbReference type="Proteomes" id="UP000189818">
    <property type="component" value="Unassembled WGS sequence"/>
</dbReference>
<dbReference type="Pfam" id="PF02423">
    <property type="entry name" value="OCD_Mu_crystall"/>
    <property type="match status" value="1"/>
</dbReference>
<dbReference type="Gene3D" id="3.40.50.720">
    <property type="entry name" value="NAD(P)-binding Rossmann-like Domain"/>
    <property type="match status" value="1"/>
</dbReference>
<gene>
    <name evidence="2" type="ORF">SAMN06295920_102569</name>
</gene>
<dbReference type="InterPro" id="IPR036291">
    <property type="entry name" value="NAD(P)-bd_dom_sf"/>
</dbReference>
<evidence type="ECO:0000313" key="3">
    <source>
        <dbReference type="Proteomes" id="UP000189818"/>
    </source>
</evidence>
<organism evidence="2 3">
    <name type="scientific">Rhizorhabdus histidinilytica</name>
    <dbReference type="NCBI Taxonomy" id="439228"/>
    <lineage>
        <taxon>Bacteria</taxon>
        <taxon>Pseudomonadati</taxon>
        <taxon>Pseudomonadota</taxon>
        <taxon>Alphaproteobacteria</taxon>
        <taxon>Sphingomonadales</taxon>
        <taxon>Sphingomonadaceae</taxon>
        <taxon>Rhizorhabdus</taxon>
    </lineage>
</organism>
<evidence type="ECO:0000256" key="1">
    <source>
        <dbReference type="ARBA" id="ARBA00008903"/>
    </source>
</evidence>
<dbReference type="PANTHER" id="PTHR13812">
    <property type="entry name" value="KETIMINE REDUCTASE MU-CRYSTALLIN"/>
    <property type="match status" value="1"/>
</dbReference>
<dbReference type="AlphaFoldDB" id="A0A1T5B8A8"/>
<dbReference type="SUPFAM" id="SSF51735">
    <property type="entry name" value="NAD(P)-binding Rossmann-fold domains"/>
    <property type="match status" value="1"/>
</dbReference>
<dbReference type="InterPro" id="IPR023401">
    <property type="entry name" value="ODC_N"/>
</dbReference>
<dbReference type="GO" id="GO:0019752">
    <property type="term" value="P:carboxylic acid metabolic process"/>
    <property type="evidence" value="ECO:0007669"/>
    <property type="project" value="UniProtKB-ARBA"/>
</dbReference>
<evidence type="ECO:0000313" key="2">
    <source>
        <dbReference type="EMBL" id="SKB43307.1"/>
    </source>
</evidence>
<sequence length="299" mass="31521">MAFGAAERPPLRQRIDAPDGRELLVMPAISDRFAGVKILTITPENAGTGRPSIQGLFTLFDLATGVPLATIDADALTGHRTAAVSAAAASRLARPDAARLTLLGAGHLIPYLAAAHASVRPIGQVRVWARNVERCRQAVEQVRKRLPGIEIEVAADLEAAVGWGDIVCSATRATQPLIHGRWLRAGMHVDLVGGYRPDMREIDDDGIARCRIFVDTREGALAEAGDLIAPLRDGVITPDAILGDLATLASHAGQRRDGQEITLFKSVGTATADLLAAGAAWETYRASARPSAEAAAGRG</sequence>
<name>A0A1T5B8A8_9SPHN</name>
<keyword evidence="3" id="KW-1185">Reference proteome</keyword>
<dbReference type="EMBL" id="FUYM01000002">
    <property type="protein sequence ID" value="SKB43307.1"/>
    <property type="molecule type" value="Genomic_DNA"/>
</dbReference>
<dbReference type="InterPro" id="IPR003462">
    <property type="entry name" value="ODC_Mu_crystall"/>
</dbReference>
<dbReference type="GO" id="GO:0016491">
    <property type="term" value="F:oxidoreductase activity"/>
    <property type="evidence" value="ECO:0007669"/>
    <property type="project" value="UniProtKB-ARBA"/>
</dbReference>
<comment type="similarity">
    <text evidence="1">Belongs to the ornithine cyclodeaminase/mu-crystallin family.</text>
</comment>
<reference evidence="3" key="1">
    <citation type="submission" date="2017-02" db="EMBL/GenBank/DDBJ databases">
        <authorList>
            <person name="Varghese N."/>
            <person name="Submissions S."/>
        </authorList>
    </citation>
    <scope>NUCLEOTIDE SEQUENCE [LARGE SCALE GENOMIC DNA]</scope>
    <source>
        <strain evidence="3">UM2</strain>
    </source>
</reference>
<dbReference type="PANTHER" id="PTHR13812:SF19">
    <property type="entry name" value="KETIMINE REDUCTASE MU-CRYSTALLIN"/>
    <property type="match status" value="1"/>
</dbReference>
<dbReference type="FunFam" id="3.40.50.720:FF:000311">
    <property type="entry name" value="Ornithine cyclodeaminase"/>
    <property type="match status" value="1"/>
</dbReference>
<dbReference type="STRING" id="439228.SAMN06295920_102569"/>